<proteinExistence type="predicted"/>
<comment type="caution">
    <text evidence="2">The sequence shown here is derived from an EMBL/GenBank/DDBJ whole genome shotgun (WGS) entry which is preliminary data.</text>
</comment>
<dbReference type="SUPFAM" id="SSF55008">
    <property type="entry name" value="HMA, heavy metal-associated domain"/>
    <property type="match status" value="1"/>
</dbReference>
<dbReference type="PROSITE" id="PS50846">
    <property type="entry name" value="HMA_2"/>
    <property type="match status" value="1"/>
</dbReference>
<evidence type="ECO:0000259" key="1">
    <source>
        <dbReference type="PROSITE" id="PS50846"/>
    </source>
</evidence>
<dbReference type="GO" id="GO:0046872">
    <property type="term" value="F:metal ion binding"/>
    <property type="evidence" value="ECO:0007669"/>
    <property type="project" value="InterPro"/>
</dbReference>
<sequence length="67" mass="7130">MTVSYPFQTVFAVPMTCDSCVKDVSDSLYKLGGITKVEADLKDQLLSVEGTGTLPSAANSQAEMLRA</sequence>
<dbReference type="EMBL" id="AMYD01002245">
    <property type="protein sequence ID" value="EQB49762.1"/>
    <property type="molecule type" value="Genomic_DNA"/>
</dbReference>
<gene>
    <name evidence="2" type="ORF">CGLO_10869</name>
</gene>
<accession>T0K290</accession>
<dbReference type="CDD" id="cd00371">
    <property type="entry name" value="HMA"/>
    <property type="match status" value="1"/>
</dbReference>
<dbReference type="InterPro" id="IPR036163">
    <property type="entry name" value="HMA_dom_sf"/>
</dbReference>
<dbReference type="Pfam" id="PF00403">
    <property type="entry name" value="HMA"/>
    <property type="match status" value="1"/>
</dbReference>
<organism evidence="2 3">
    <name type="scientific">Colletotrichum gloeosporioides (strain Cg-14)</name>
    <name type="common">Anthracnose fungus</name>
    <name type="synonym">Glomerella cingulata</name>
    <dbReference type="NCBI Taxonomy" id="1237896"/>
    <lineage>
        <taxon>Eukaryota</taxon>
        <taxon>Fungi</taxon>
        <taxon>Dikarya</taxon>
        <taxon>Ascomycota</taxon>
        <taxon>Pezizomycotina</taxon>
        <taxon>Sordariomycetes</taxon>
        <taxon>Hypocreomycetidae</taxon>
        <taxon>Glomerellales</taxon>
        <taxon>Glomerellaceae</taxon>
        <taxon>Colletotrichum</taxon>
        <taxon>Colletotrichum gloeosporioides species complex</taxon>
    </lineage>
</organism>
<dbReference type="HOGENOM" id="CLU_2812176_0_0_1"/>
<evidence type="ECO:0000313" key="2">
    <source>
        <dbReference type="EMBL" id="EQB49762.1"/>
    </source>
</evidence>
<dbReference type="OrthoDB" id="666972at2759"/>
<dbReference type="eggNOG" id="KOG4656">
    <property type="taxonomic scope" value="Eukaryota"/>
</dbReference>
<reference evidence="3" key="1">
    <citation type="journal article" date="2013" name="Mol. Plant Microbe Interact.">
        <title>Global aspects of pacC regulation of pathogenicity genes in Colletotrichum gloeosporioides as revealed by transcriptome analysis.</title>
        <authorList>
            <person name="Alkan N."/>
            <person name="Meng X."/>
            <person name="Friedlander G."/>
            <person name="Reuveni E."/>
            <person name="Sukno S."/>
            <person name="Sherman A."/>
            <person name="Thon M."/>
            <person name="Fluhr R."/>
            <person name="Prusky D."/>
        </authorList>
    </citation>
    <scope>NUCLEOTIDE SEQUENCE [LARGE SCALE GENOMIC DNA]</scope>
    <source>
        <strain evidence="3">Cg-14</strain>
    </source>
</reference>
<dbReference type="InterPro" id="IPR006121">
    <property type="entry name" value="HMA_dom"/>
</dbReference>
<protein>
    <submittedName>
        <fullName evidence="2">Heavy-metal-associated domain-containing protein</fullName>
    </submittedName>
</protein>
<dbReference type="STRING" id="1237896.T0K290"/>
<feature type="domain" description="HMA" evidence="1">
    <location>
        <begin position="6"/>
        <end position="67"/>
    </location>
</feature>
<dbReference type="Proteomes" id="UP000015530">
    <property type="component" value="Unassembled WGS sequence"/>
</dbReference>
<dbReference type="Gene3D" id="3.30.70.100">
    <property type="match status" value="1"/>
</dbReference>
<name>T0K290_COLGC</name>
<dbReference type="AlphaFoldDB" id="T0K290"/>
<evidence type="ECO:0000313" key="3">
    <source>
        <dbReference type="Proteomes" id="UP000015530"/>
    </source>
</evidence>